<protein>
    <submittedName>
        <fullName evidence="1">Uncharacterized protein</fullName>
    </submittedName>
</protein>
<sequence length="90" mass="10819">MLFLLLSEAYPEKIYEYRKLIKNRVQIYLISTSSSFSSIIRNTPFSKYYHSMPELMPDMLQIHVKGAQQEIAFNPKDYKEIFYKFQLLKL</sequence>
<dbReference type="RefSeq" id="WP_110937127.1">
    <property type="nucleotide sequence ID" value="NZ_KZ614146.1"/>
</dbReference>
<gene>
    <name evidence="1" type="ORF">CR203_23805</name>
</gene>
<reference evidence="1 2" key="1">
    <citation type="submission" date="2017-10" db="EMBL/GenBank/DDBJ databases">
        <title>Bacillus sp. nov., a halophilic bacterium isolated from a Keqin Lake.</title>
        <authorList>
            <person name="Wang H."/>
        </authorList>
    </citation>
    <scope>NUCLEOTIDE SEQUENCE [LARGE SCALE GENOMIC DNA]</scope>
    <source>
        <strain evidence="1 2">KCTC 13187</strain>
    </source>
</reference>
<keyword evidence="2" id="KW-1185">Reference proteome</keyword>
<accession>A0A3A9KJ23</accession>
<evidence type="ECO:0000313" key="1">
    <source>
        <dbReference type="EMBL" id="RKL64886.1"/>
    </source>
</evidence>
<dbReference type="Proteomes" id="UP000281498">
    <property type="component" value="Unassembled WGS sequence"/>
</dbReference>
<comment type="caution">
    <text evidence="1">The sequence shown here is derived from an EMBL/GenBank/DDBJ whole genome shotgun (WGS) entry which is preliminary data.</text>
</comment>
<dbReference type="AlphaFoldDB" id="A0A3A9KJ23"/>
<evidence type="ECO:0000313" key="2">
    <source>
        <dbReference type="Proteomes" id="UP000281498"/>
    </source>
</evidence>
<dbReference type="EMBL" id="PDOE01000030">
    <property type="protein sequence ID" value="RKL64886.1"/>
    <property type="molecule type" value="Genomic_DNA"/>
</dbReference>
<proteinExistence type="predicted"/>
<name>A0A3A9KJ23_9BACI</name>
<organism evidence="1 2">
    <name type="scientific">Salipaludibacillus neizhouensis</name>
    <dbReference type="NCBI Taxonomy" id="885475"/>
    <lineage>
        <taxon>Bacteria</taxon>
        <taxon>Bacillati</taxon>
        <taxon>Bacillota</taxon>
        <taxon>Bacilli</taxon>
        <taxon>Bacillales</taxon>
        <taxon>Bacillaceae</taxon>
    </lineage>
</organism>